<evidence type="ECO:0000313" key="3">
    <source>
        <dbReference type="Proteomes" id="UP001596122"/>
    </source>
</evidence>
<organism evidence="2 3">
    <name type="scientific">Aquipuribacter nitratireducens</name>
    <dbReference type="NCBI Taxonomy" id="650104"/>
    <lineage>
        <taxon>Bacteria</taxon>
        <taxon>Bacillati</taxon>
        <taxon>Actinomycetota</taxon>
        <taxon>Actinomycetes</taxon>
        <taxon>Micrococcales</taxon>
        <taxon>Intrasporangiaceae</taxon>
        <taxon>Aquipuribacter</taxon>
    </lineage>
</organism>
<gene>
    <name evidence="2" type="ORF">ACFPJ6_09320</name>
</gene>
<feature type="chain" id="PRO_5045731686" evidence="1">
    <location>
        <begin position="25"/>
        <end position="199"/>
    </location>
</feature>
<comment type="caution">
    <text evidence="2">The sequence shown here is derived from an EMBL/GenBank/DDBJ whole genome shotgun (WGS) entry which is preliminary data.</text>
</comment>
<keyword evidence="3" id="KW-1185">Reference proteome</keyword>
<dbReference type="RefSeq" id="WP_340270865.1">
    <property type="nucleotide sequence ID" value="NZ_JBBEOG010000008.1"/>
</dbReference>
<accession>A0ABW0GMV7</accession>
<reference evidence="3" key="1">
    <citation type="journal article" date="2019" name="Int. J. Syst. Evol. Microbiol.">
        <title>The Global Catalogue of Microorganisms (GCM) 10K type strain sequencing project: providing services to taxonomists for standard genome sequencing and annotation.</title>
        <authorList>
            <consortium name="The Broad Institute Genomics Platform"/>
            <consortium name="The Broad Institute Genome Sequencing Center for Infectious Disease"/>
            <person name="Wu L."/>
            <person name="Ma J."/>
        </authorList>
    </citation>
    <scope>NUCLEOTIDE SEQUENCE [LARGE SCALE GENOMIC DNA]</scope>
    <source>
        <strain evidence="3">CCUG 43114</strain>
    </source>
</reference>
<evidence type="ECO:0000256" key="1">
    <source>
        <dbReference type="SAM" id="SignalP"/>
    </source>
</evidence>
<keyword evidence="1" id="KW-0732">Signal</keyword>
<dbReference type="Proteomes" id="UP001596122">
    <property type="component" value="Unassembled WGS sequence"/>
</dbReference>
<proteinExistence type="predicted"/>
<feature type="signal peptide" evidence="1">
    <location>
        <begin position="1"/>
        <end position="24"/>
    </location>
</feature>
<dbReference type="EMBL" id="JBHSLD010000007">
    <property type="protein sequence ID" value="MFC5380990.1"/>
    <property type="molecule type" value="Genomic_DNA"/>
</dbReference>
<evidence type="ECO:0000313" key="2">
    <source>
        <dbReference type="EMBL" id="MFC5380990.1"/>
    </source>
</evidence>
<sequence>MPVILRPAAGAAAAALLLAGVAPAASARPASPRVPVEPIEISFTEVAEDFCGGGFDVLVEGAGAGRLVVVQRGDGFGYVGERSKTVVTFTTLDAAGQPIPGRTAREVNTLVFQDLSITRNEDGSLTVDVLGTGNSVWYGSDGKAVGRNPGQVRFSVRIDDGGTPLDLSDDVFLEFLGQYFGSTGVNDDFCEVLLPELTP</sequence>
<name>A0ABW0GMV7_9MICO</name>
<protein>
    <submittedName>
        <fullName evidence="2">Uncharacterized protein</fullName>
    </submittedName>
</protein>